<sequence length="119" mass="13414">SLKTSNPNVQYNFRIGSQSIVDAPDEKNKIGYNKAINYQKTVEENEPEVANYGDSKMIVEEDKDNKTTSEVKELTQLKPTEAEDMMNSSGRKGIKIESNENEEISCYQASANISDTKER</sequence>
<evidence type="ECO:0000313" key="3">
    <source>
        <dbReference type="Proteomes" id="UP000789405"/>
    </source>
</evidence>
<comment type="caution">
    <text evidence="2">The sequence shown here is derived from an EMBL/GenBank/DDBJ whole genome shotgun (WGS) entry which is preliminary data.</text>
</comment>
<gene>
    <name evidence="2" type="ORF">DERYTH_LOCUS22156</name>
</gene>
<dbReference type="EMBL" id="CAJVPY010029984">
    <property type="protein sequence ID" value="CAG8794868.1"/>
    <property type="molecule type" value="Genomic_DNA"/>
</dbReference>
<name>A0A9N9P7U2_9GLOM</name>
<dbReference type="Proteomes" id="UP000789405">
    <property type="component" value="Unassembled WGS sequence"/>
</dbReference>
<dbReference type="AlphaFoldDB" id="A0A9N9P7U2"/>
<evidence type="ECO:0000256" key="1">
    <source>
        <dbReference type="SAM" id="MobiDB-lite"/>
    </source>
</evidence>
<feature type="region of interest" description="Disordered" evidence="1">
    <location>
        <begin position="81"/>
        <end position="119"/>
    </location>
</feature>
<organism evidence="2 3">
    <name type="scientific">Dentiscutata erythropus</name>
    <dbReference type="NCBI Taxonomy" id="1348616"/>
    <lineage>
        <taxon>Eukaryota</taxon>
        <taxon>Fungi</taxon>
        <taxon>Fungi incertae sedis</taxon>
        <taxon>Mucoromycota</taxon>
        <taxon>Glomeromycotina</taxon>
        <taxon>Glomeromycetes</taxon>
        <taxon>Diversisporales</taxon>
        <taxon>Gigasporaceae</taxon>
        <taxon>Dentiscutata</taxon>
    </lineage>
</organism>
<reference evidence="2" key="1">
    <citation type="submission" date="2021-06" db="EMBL/GenBank/DDBJ databases">
        <authorList>
            <person name="Kallberg Y."/>
            <person name="Tangrot J."/>
            <person name="Rosling A."/>
        </authorList>
    </citation>
    <scope>NUCLEOTIDE SEQUENCE</scope>
    <source>
        <strain evidence="2">MA453B</strain>
    </source>
</reference>
<protein>
    <submittedName>
        <fullName evidence="2">24372_t:CDS:1</fullName>
    </submittedName>
</protein>
<evidence type="ECO:0000313" key="2">
    <source>
        <dbReference type="EMBL" id="CAG8794868.1"/>
    </source>
</evidence>
<accession>A0A9N9P7U2</accession>
<feature type="compositionally biased region" description="Polar residues" evidence="1">
    <location>
        <begin position="107"/>
        <end position="119"/>
    </location>
</feature>
<proteinExistence type="predicted"/>
<keyword evidence="3" id="KW-1185">Reference proteome</keyword>
<feature type="non-terminal residue" evidence="2">
    <location>
        <position position="119"/>
    </location>
</feature>